<dbReference type="KEGG" id="dpl:KGM_204862A"/>
<accession>A0A212FPW1</accession>
<dbReference type="InParanoid" id="A0A212FPW1"/>
<keyword evidence="2" id="KW-1185">Reference proteome</keyword>
<dbReference type="EMBL" id="AGBW02000868">
    <property type="protein sequence ID" value="OWR55740.1"/>
    <property type="molecule type" value="Genomic_DNA"/>
</dbReference>
<comment type="caution">
    <text evidence="1">The sequence shown here is derived from an EMBL/GenBank/DDBJ whole genome shotgun (WGS) entry which is preliminary data.</text>
</comment>
<gene>
    <name evidence="1" type="ORF">KGM_204862A</name>
</gene>
<evidence type="ECO:0000313" key="2">
    <source>
        <dbReference type="Proteomes" id="UP000007151"/>
    </source>
</evidence>
<protein>
    <submittedName>
        <fullName evidence="1">Uncharacterized protein</fullName>
    </submittedName>
</protein>
<dbReference type="Proteomes" id="UP000007151">
    <property type="component" value="Unassembled WGS sequence"/>
</dbReference>
<feature type="non-terminal residue" evidence="1">
    <location>
        <position position="44"/>
    </location>
</feature>
<proteinExistence type="predicted"/>
<evidence type="ECO:0000313" key="1">
    <source>
        <dbReference type="EMBL" id="OWR55740.1"/>
    </source>
</evidence>
<name>A0A212FPW1_DANPL</name>
<organism evidence="1 2">
    <name type="scientific">Danaus plexippus plexippus</name>
    <dbReference type="NCBI Taxonomy" id="278856"/>
    <lineage>
        <taxon>Eukaryota</taxon>
        <taxon>Metazoa</taxon>
        <taxon>Ecdysozoa</taxon>
        <taxon>Arthropoda</taxon>
        <taxon>Hexapoda</taxon>
        <taxon>Insecta</taxon>
        <taxon>Pterygota</taxon>
        <taxon>Neoptera</taxon>
        <taxon>Endopterygota</taxon>
        <taxon>Lepidoptera</taxon>
        <taxon>Glossata</taxon>
        <taxon>Ditrysia</taxon>
        <taxon>Papilionoidea</taxon>
        <taxon>Nymphalidae</taxon>
        <taxon>Danainae</taxon>
        <taxon>Danaini</taxon>
        <taxon>Danaina</taxon>
        <taxon>Danaus</taxon>
        <taxon>Danaus</taxon>
    </lineage>
</organism>
<dbReference type="AlphaFoldDB" id="A0A212FPW1"/>
<sequence length="44" mass="5425">MRDYETVHREYYAMKCALKSSQRETCRTVPADLHERRLDDCKRY</sequence>
<reference evidence="1 2" key="1">
    <citation type="journal article" date="2011" name="Cell">
        <title>The monarch butterfly genome yields insights into long-distance migration.</title>
        <authorList>
            <person name="Zhan S."/>
            <person name="Merlin C."/>
            <person name="Boore J.L."/>
            <person name="Reppert S.M."/>
        </authorList>
    </citation>
    <scope>NUCLEOTIDE SEQUENCE [LARGE SCALE GENOMIC DNA]</scope>
    <source>
        <strain evidence="1">F-2</strain>
    </source>
</reference>